<protein>
    <submittedName>
        <fullName evidence="1">Phage tail protein</fullName>
    </submittedName>
</protein>
<comment type="caution">
    <text evidence="1">The sequence shown here is derived from an EMBL/GenBank/DDBJ whole genome shotgun (WGS) entry which is preliminary data.</text>
</comment>
<sequence length="200" mass="22703">MTDLTPLEHDRQAPVLPDASAPWWEDGYTISPAHAEPGFLAKGINAFWQRLKGWLLLPLAQQDPLTCSESLLALLAWERDIARFNGEPLPLFRKRVKFAFVNARDAGEVAGFKRIFERLGIGWCDIHERQTGTPWDVITIEVTDGAIASNQQLMETLIQHYGRTCRRYRFQVVYPVTATLRPGRIDMGQQVFGATLKRTP</sequence>
<organism evidence="1 2">
    <name type="scientific">Aeromonas media</name>
    <dbReference type="NCBI Taxonomy" id="651"/>
    <lineage>
        <taxon>Bacteria</taxon>
        <taxon>Pseudomonadati</taxon>
        <taxon>Pseudomonadota</taxon>
        <taxon>Gammaproteobacteria</taxon>
        <taxon>Aeromonadales</taxon>
        <taxon>Aeromonadaceae</taxon>
        <taxon>Aeromonas</taxon>
    </lineage>
</organism>
<gene>
    <name evidence="1" type="ORF">SJS82_15925</name>
</gene>
<proteinExistence type="predicted"/>
<name>A0AAP6GE02_AERME</name>
<evidence type="ECO:0000313" key="2">
    <source>
        <dbReference type="Proteomes" id="UP001285835"/>
    </source>
</evidence>
<reference evidence="1" key="1">
    <citation type="submission" date="2023-11" db="EMBL/GenBank/DDBJ databases">
        <title>WGS of Aeromonas in Northern Israel.</title>
        <authorList>
            <person name="Hershko Y."/>
        </authorList>
    </citation>
    <scope>NUCLEOTIDE SEQUENCE</scope>
    <source>
        <strain evidence="1">02297</strain>
    </source>
</reference>
<dbReference type="Pfam" id="PF09684">
    <property type="entry name" value="Tail_P2_I"/>
    <property type="match status" value="1"/>
</dbReference>
<accession>A0AAP6GE02</accession>
<dbReference type="AlphaFoldDB" id="A0AAP6GE02"/>
<dbReference type="InterPro" id="IPR006521">
    <property type="entry name" value="Tail_protein_I"/>
</dbReference>
<dbReference type="Proteomes" id="UP001285835">
    <property type="component" value="Unassembled WGS sequence"/>
</dbReference>
<dbReference type="RefSeq" id="WP_319917646.1">
    <property type="nucleotide sequence ID" value="NZ_JAWZXF010000016.1"/>
</dbReference>
<evidence type="ECO:0000313" key="1">
    <source>
        <dbReference type="EMBL" id="MDX7923414.1"/>
    </source>
</evidence>
<dbReference type="EMBL" id="JAWZXF010000016">
    <property type="protein sequence ID" value="MDX7923414.1"/>
    <property type="molecule type" value="Genomic_DNA"/>
</dbReference>